<dbReference type="EMBL" id="JAALFG010000001">
    <property type="protein sequence ID" value="NGP17113.1"/>
    <property type="molecule type" value="Genomic_DNA"/>
</dbReference>
<dbReference type="Proteomes" id="UP000474802">
    <property type="component" value="Unassembled WGS sequence"/>
</dbReference>
<keyword evidence="2" id="KW-1185">Reference proteome</keyword>
<comment type="caution">
    <text evidence="1">The sequence shown here is derived from an EMBL/GenBank/DDBJ whole genome shotgun (WGS) entry which is preliminary data.</text>
</comment>
<dbReference type="SUPFAM" id="SSF53335">
    <property type="entry name" value="S-adenosyl-L-methionine-dependent methyltransferases"/>
    <property type="match status" value="1"/>
</dbReference>
<sequence>MHLAKAALNAAHDTVVFRRRVTVLSSQLARVLPESGTVLDVGCGNGEIAQAIMAIKPGLRLEGIDVFLRPQVAIPAQCYDGVTFPYADQSVDWVTIVDVLHHTDDPALVLREAARVARAGIVIKDHLREGLAARETLRLMDWVGNRGHGVRLPYNYLARAEWTKIFEDVGLRTSSWQEELGLYPFPASAIFERKLHFIATLSLAGQPAHA</sequence>
<gene>
    <name evidence="1" type="ORF">G5575_04940</name>
</gene>
<evidence type="ECO:0000313" key="1">
    <source>
        <dbReference type="EMBL" id="NGP17113.1"/>
    </source>
</evidence>
<dbReference type="CDD" id="cd02440">
    <property type="entry name" value="AdoMet_MTases"/>
    <property type="match status" value="1"/>
</dbReference>
<dbReference type="RefSeq" id="WP_164533326.1">
    <property type="nucleotide sequence ID" value="NZ_JAALFG010000001.1"/>
</dbReference>
<keyword evidence="1" id="KW-0489">Methyltransferase</keyword>
<evidence type="ECO:0000313" key="2">
    <source>
        <dbReference type="Proteomes" id="UP000474802"/>
    </source>
</evidence>
<dbReference type="Pfam" id="PF13489">
    <property type="entry name" value="Methyltransf_23"/>
    <property type="match status" value="1"/>
</dbReference>
<dbReference type="GO" id="GO:0008168">
    <property type="term" value="F:methyltransferase activity"/>
    <property type="evidence" value="ECO:0007669"/>
    <property type="project" value="UniProtKB-KW"/>
</dbReference>
<keyword evidence="1" id="KW-0808">Transferase</keyword>
<dbReference type="Gene3D" id="3.40.50.150">
    <property type="entry name" value="Vaccinia Virus protein VP39"/>
    <property type="match status" value="1"/>
</dbReference>
<protein>
    <submittedName>
        <fullName evidence="1">Class I SAM-dependent methyltransferase</fullName>
    </submittedName>
</protein>
<dbReference type="InterPro" id="IPR029063">
    <property type="entry name" value="SAM-dependent_MTases_sf"/>
</dbReference>
<reference evidence="1 2" key="2">
    <citation type="submission" date="2020-03" db="EMBL/GenBank/DDBJ databases">
        <title>Devosia chinhatensis sp. nov., isolated from a hexachlorocyclohexane (HCH) dump site in India.</title>
        <authorList>
            <person name="Kumar M."/>
            <person name="Lal R."/>
        </authorList>
    </citation>
    <scope>NUCLEOTIDE SEQUENCE [LARGE SCALE GENOMIC DNA]</scope>
    <source>
        <strain evidence="1 2">H239</strain>
    </source>
</reference>
<name>A0A6M1SRV0_9HYPH</name>
<accession>A0A6M1SRV0</accession>
<reference evidence="1 2" key="1">
    <citation type="submission" date="2020-02" db="EMBL/GenBank/DDBJ databases">
        <authorList>
            <person name="Khan S.A."/>
            <person name="Jeon C.O."/>
            <person name="Chun B.H."/>
        </authorList>
    </citation>
    <scope>NUCLEOTIDE SEQUENCE [LARGE SCALE GENOMIC DNA]</scope>
    <source>
        <strain evidence="1 2">H239</strain>
    </source>
</reference>
<proteinExistence type="predicted"/>
<organism evidence="1 2">
    <name type="scientific">Devosia aurantiaca</name>
    <dbReference type="NCBI Taxonomy" id="2714858"/>
    <lineage>
        <taxon>Bacteria</taxon>
        <taxon>Pseudomonadati</taxon>
        <taxon>Pseudomonadota</taxon>
        <taxon>Alphaproteobacteria</taxon>
        <taxon>Hyphomicrobiales</taxon>
        <taxon>Devosiaceae</taxon>
        <taxon>Devosia</taxon>
    </lineage>
</organism>
<dbReference type="GO" id="GO:0032259">
    <property type="term" value="P:methylation"/>
    <property type="evidence" value="ECO:0007669"/>
    <property type="project" value="UniProtKB-KW"/>
</dbReference>
<dbReference type="AlphaFoldDB" id="A0A6M1SRV0"/>